<gene>
    <name evidence="2" type="ORF">DM02DRAFT_664391</name>
</gene>
<sequence>MANKEKRQANLKPLLEESMTPYIGSPVALCVGPKRREYYVSKHLFLQNSGRIASSLSLPSPYVYLPDIDERTGHVLAHYLHTGAYQTLDSEETSSAKIAGLQQLAIDEMEQCGTAMTISDVLEAANANFSKADGHTNWFQKYLTERLNAAFEEDFTIFTRHNFFDHIDNVDLYTFVVKCAVELYSNKISRMLHPERRYSGEEEEKEEAQKRKEEEEEAERKKEEAAAAAATTTDDYWGVFTAAASKKKKGKKGKTTEPLPPAADPATTFDDSTNGAPKIDMNSGGVVGGKSSGLGGLTSGWGSGTTESVAPAVEEKPAEDDGWGFSFGSKAKKGKKKGSAAPPESALPPADDDWGSFAIAGAKKTKGVKEELKAEEPPPPPAEPEAPPEPEPEPVVEVNMAADWEDYGCGAVATKGKKGTKDEPAKF</sequence>
<feature type="region of interest" description="Disordered" evidence="1">
    <location>
        <begin position="196"/>
        <end position="229"/>
    </location>
</feature>
<accession>A0A2V1CZ67</accession>
<evidence type="ECO:0000313" key="3">
    <source>
        <dbReference type="Proteomes" id="UP000244855"/>
    </source>
</evidence>
<proteinExistence type="predicted"/>
<dbReference type="AlphaFoldDB" id="A0A2V1CZ67"/>
<feature type="compositionally biased region" description="Basic and acidic residues" evidence="1">
    <location>
        <begin position="367"/>
        <end position="376"/>
    </location>
</feature>
<evidence type="ECO:0000313" key="2">
    <source>
        <dbReference type="EMBL" id="PVH91050.1"/>
    </source>
</evidence>
<dbReference type="PANTHER" id="PTHR37538">
    <property type="entry name" value="BTB DOMAIN-CONTAINING PROTEIN"/>
    <property type="match status" value="1"/>
</dbReference>
<name>A0A2V1CZ67_9PLEO</name>
<reference evidence="2 3" key="1">
    <citation type="journal article" date="2018" name="Sci. Rep.">
        <title>Comparative genomics provides insights into the lifestyle and reveals functional heterogeneity of dark septate endophytic fungi.</title>
        <authorList>
            <person name="Knapp D.G."/>
            <person name="Nemeth J.B."/>
            <person name="Barry K."/>
            <person name="Hainaut M."/>
            <person name="Henrissat B."/>
            <person name="Johnson J."/>
            <person name="Kuo A."/>
            <person name="Lim J.H.P."/>
            <person name="Lipzen A."/>
            <person name="Nolan M."/>
            <person name="Ohm R.A."/>
            <person name="Tamas L."/>
            <person name="Grigoriev I.V."/>
            <person name="Spatafora J.W."/>
            <person name="Nagy L.G."/>
            <person name="Kovacs G.M."/>
        </authorList>
    </citation>
    <scope>NUCLEOTIDE SEQUENCE [LARGE SCALE GENOMIC DNA]</scope>
    <source>
        <strain evidence="2 3">DSE2036</strain>
    </source>
</reference>
<dbReference type="STRING" id="97972.A0A2V1CZ67"/>
<dbReference type="Proteomes" id="UP000244855">
    <property type="component" value="Unassembled WGS sequence"/>
</dbReference>
<keyword evidence="3" id="KW-1185">Reference proteome</keyword>
<evidence type="ECO:0008006" key="4">
    <source>
        <dbReference type="Google" id="ProtNLM"/>
    </source>
</evidence>
<feature type="compositionally biased region" description="Gly residues" evidence="1">
    <location>
        <begin position="285"/>
        <end position="303"/>
    </location>
</feature>
<evidence type="ECO:0000256" key="1">
    <source>
        <dbReference type="SAM" id="MobiDB-lite"/>
    </source>
</evidence>
<feature type="compositionally biased region" description="Low complexity" evidence="1">
    <location>
        <begin position="339"/>
        <end position="349"/>
    </location>
</feature>
<organism evidence="2 3">
    <name type="scientific">Periconia macrospinosa</name>
    <dbReference type="NCBI Taxonomy" id="97972"/>
    <lineage>
        <taxon>Eukaryota</taxon>
        <taxon>Fungi</taxon>
        <taxon>Dikarya</taxon>
        <taxon>Ascomycota</taxon>
        <taxon>Pezizomycotina</taxon>
        <taxon>Dothideomycetes</taxon>
        <taxon>Pleosporomycetidae</taxon>
        <taxon>Pleosporales</taxon>
        <taxon>Massarineae</taxon>
        <taxon>Periconiaceae</taxon>
        <taxon>Periconia</taxon>
    </lineage>
</organism>
<dbReference type="PANTHER" id="PTHR37538:SF4">
    <property type="entry name" value="PITSLRE SERINE_THREONINE-PROTEIN KINASE CDC2L1"/>
    <property type="match status" value="1"/>
</dbReference>
<protein>
    <recommendedName>
        <fullName evidence="4">BTB domain-containing protein</fullName>
    </recommendedName>
</protein>
<feature type="region of interest" description="Disordered" evidence="1">
    <location>
        <begin position="247"/>
        <end position="397"/>
    </location>
</feature>
<feature type="compositionally biased region" description="Basic and acidic residues" evidence="1">
    <location>
        <begin position="207"/>
        <end position="225"/>
    </location>
</feature>
<dbReference type="OrthoDB" id="3594103at2759"/>
<dbReference type="EMBL" id="KZ805978">
    <property type="protein sequence ID" value="PVH91050.1"/>
    <property type="molecule type" value="Genomic_DNA"/>
</dbReference>